<sequence>MQLPKKILMPVVIVLLLLAAAWAVYTYLQKESEPNSPDISVEETPIAVHFMENQEKVELGLQEDTRVQVLGRDENGEVISYKIIRTEADVVTNLESLNNEGNR</sequence>
<accession>A0A2N2DZS5</accession>
<name>A0A2N2DZS5_9BACT</name>
<evidence type="ECO:0000313" key="1">
    <source>
        <dbReference type="EMBL" id="PKM87957.1"/>
    </source>
</evidence>
<protein>
    <submittedName>
        <fullName evidence="1">Uncharacterized protein</fullName>
    </submittedName>
</protein>
<organism evidence="1 2">
    <name type="scientific">Candidatus Falkowbacteria bacterium HGW-Falkowbacteria-2</name>
    <dbReference type="NCBI Taxonomy" id="2013769"/>
    <lineage>
        <taxon>Bacteria</taxon>
        <taxon>Candidatus Falkowiibacteriota</taxon>
    </lineage>
</organism>
<dbReference type="Proteomes" id="UP000233325">
    <property type="component" value="Unassembled WGS sequence"/>
</dbReference>
<dbReference type="AlphaFoldDB" id="A0A2N2DZS5"/>
<gene>
    <name evidence="1" type="ORF">CVU83_02365</name>
</gene>
<dbReference type="EMBL" id="PHAH01000028">
    <property type="protein sequence ID" value="PKM87957.1"/>
    <property type="molecule type" value="Genomic_DNA"/>
</dbReference>
<comment type="caution">
    <text evidence="1">The sequence shown here is derived from an EMBL/GenBank/DDBJ whole genome shotgun (WGS) entry which is preliminary data.</text>
</comment>
<evidence type="ECO:0000313" key="2">
    <source>
        <dbReference type="Proteomes" id="UP000233325"/>
    </source>
</evidence>
<proteinExistence type="predicted"/>
<reference evidence="1 2" key="1">
    <citation type="journal article" date="2017" name="ISME J.">
        <title>Potential for microbial H2 and metal transformations associated with novel bacteria and archaea in deep terrestrial subsurface sediments.</title>
        <authorList>
            <person name="Hernsdorf A.W."/>
            <person name="Amano Y."/>
            <person name="Miyakawa K."/>
            <person name="Ise K."/>
            <person name="Suzuki Y."/>
            <person name="Anantharaman K."/>
            <person name="Probst A."/>
            <person name="Burstein D."/>
            <person name="Thomas B.C."/>
            <person name="Banfield J.F."/>
        </authorList>
    </citation>
    <scope>NUCLEOTIDE SEQUENCE [LARGE SCALE GENOMIC DNA]</scope>
    <source>
        <strain evidence="1">HGW-Falkowbacteria-2</strain>
    </source>
</reference>